<sequence>MMARCIELDRDCADICRLAATLMSRESEYAKKFCALCAKICRACGEECAKHEMDHCQECAKACMNCAEECERMAG</sequence>
<dbReference type="InterPro" id="IPR005560">
    <property type="entry name" value="Csp_YhjQ"/>
</dbReference>
<dbReference type="PANTHER" id="PTHR37310:SF1">
    <property type="entry name" value="CYTOPLASMIC PROTEIN"/>
    <property type="match status" value="1"/>
</dbReference>
<dbReference type="AlphaFoldDB" id="A0A061JL33"/>
<dbReference type="eggNOG" id="ENOG5031G3P">
    <property type="taxonomic scope" value="Bacteria"/>
</dbReference>
<dbReference type="Gene3D" id="1.20.1270.360">
    <property type="match status" value="1"/>
</dbReference>
<protein>
    <submittedName>
        <fullName evidence="1">Ferredoxin</fullName>
    </submittedName>
</protein>
<evidence type="ECO:0000313" key="1">
    <source>
        <dbReference type="EMBL" id="EWC40457.1"/>
    </source>
</evidence>
<proteinExistence type="predicted"/>
<dbReference type="EMBL" id="AMCZ02000020">
    <property type="protein sequence ID" value="EWC40457.1"/>
    <property type="molecule type" value="Genomic_DNA"/>
</dbReference>
<gene>
    <name evidence="1" type="ORF">B597_015045</name>
</gene>
<organism evidence="1 2">
    <name type="scientific">Stutzerimonas stutzeri KOS6</name>
    <dbReference type="NCBI Taxonomy" id="1218352"/>
    <lineage>
        <taxon>Bacteria</taxon>
        <taxon>Pseudomonadati</taxon>
        <taxon>Pseudomonadota</taxon>
        <taxon>Gammaproteobacteria</taxon>
        <taxon>Pseudomonadales</taxon>
        <taxon>Pseudomonadaceae</taxon>
        <taxon>Stutzerimonas</taxon>
    </lineage>
</organism>
<name>A0A061JL33_STUST</name>
<accession>A0A061JL33</accession>
<dbReference type="PANTHER" id="PTHR37310">
    <property type="entry name" value="CYTOPLASMIC PROTEIN-RELATED"/>
    <property type="match status" value="1"/>
</dbReference>
<reference evidence="1 2" key="1">
    <citation type="journal article" date="2013" name="Genome Announc.">
        <title>Draft Genome of the Nitrogen-Fixing Bacterium Pseudomonas stutzeri Strain KOS6 Isolated from Industrial Hydrocarbon Sludge.</title>
        <authorList>
            <person name="Grigoryeva T.V."/>
            <person name="Laikov A.V."/>
            <person name="Naumova R.P."/>
            <person name="Manolov A.I."/>
            <person name="Larin A.K."/>
            <person name="Karpova I.Y."/>
            <person name="Semashko T.A."/>
            <person name="Alexeev D.G."/>
            <person name="Kostryukova E.S."/>
            <person name="Muller R."/>
            <person name="Govorun V.M."/>
        </authorList>
    </citation>
    <scope>NUCLEOTIDE SEQUENCE [LARGE SCALE GENOMIC DNA]</scope>
    <source>
        <strain evidence="1 2">KOS6</strain>
    </source>
</reference>
<dbReference type="InterPro" id="IPR044543">
    <property type="entry name" value="YHJQ-like"/>
</dbReference>
<evidence type="ECO:0000313" key="2">
    <source>
        <dbReference type="Proteomes" id="UP000026923"/>
    </source>
</evidence>
<dbReference type="CDD" id="cd08026">
    <property type="entry name" value="DUF326"/>
    <property type="match status" value="1"/>
</dbReference>
<comment type="caution">
    <text evidence="1">The sequence shown here is derived from an EMBL/GenBank/DDBJ whole genome shotgun (WGS) entry which is preliminary data.</text>
</comment>
<dbReference type="Proteomes" id="UP000026923">
    <property type="component" value="Unassembled WGS sequence"/>
</dbReference>
<dbReference type="Pfam" id="PF03860">
    <property type="entry name" value="Csp"/>
    <property type="match status" value="1"/>
</dbReference>
<dbReference type="HOGENOM" id="CLU_142273_2_0_6"/>